<name>A0A1H1GNQ7_9ACTN</name>
<sequence>MTMLAPPLPERVRTLAAVAVPTHVSSCGSARPATRIAGGVDREGRPVLLAVPGHHLHGAPDGLEVTVDLVAHRQVGTAHRPRGMLKARGRLEPVPPREARHAAVAVAEHYADEALFEVIERPDDPHAPRLLRLVPEQVTYLIGRESGTLDGDDYLAASPDPLIEPAERILRHVNARHIAPLRGAVTRLAGPVEGEVWLWELDRFGATVRVGLDDPILLRLPWPRPAATRLELELSLHQVLYHP</sequence>
<dbReference type="AlphaFoldDB" id="A0A1H1GNQ7"/>
<evidence type="ECO:0000313" key="2">
    <source>
        <dbReference type="Proteomes" id="UP000217103"/>
    </source>
</evidence>
<proteinExistence type="predicted"/>
<gene>
    <name evidence="1" type="ORF">SAMN04489764_3712</name>
</gene>
<dbReference type="EMBL" id="FNKK01000002">
    <property type="protein sequence ID" value="SDR14832.1"/>
    <property type="molecule type" value="Genomic_DNA"/>
</dbReference>
<evidence type="ECO:0000313" key="1">
    <source>
        <dbReference type="EMBL" id="SDR14832.1"/>
    </source>
</evidence>
<dbReference type="SUPFAM" id="SSF50475">
    <property type="entry name" value="FMN-binding split barrel"/>
    <property type="match status" value="1"/>
</dbReference>
<accession>A0A1H1GNQ7</accession>
<protein>
    <recommendedName>
        <fullName evidence="3">DUF2470 domain-containing protein</fullName>
    </recommendedName>
</protein>
<dbReference type="InterPro" id="IPR037119">
    <property type="entry name" value="Haem_oxidase_HugZ-like_sf"/>
</dbReference>
<dbReference type="STRING" id="35622.SAMN04489764_3712"/>
<dbReference type="RefSeq" id="WP_242659390.1">
    <property type="nucleotide sequence ID" value="NZ_FNKK01000002.1"/>
</dbReference>
<evidence type="ECO:0008006" key="3">
    <source>
        <dbReference type="Google" id="ProtNLM"/>
    </source>
</evidence>
<organism evidence="1 2">
    <name type="scientific">Thermostaphylospora chromogena</name>
    <dbReference type="NCBI Taxonomy" id="35622"/>
    <lineage>
        <taxon>Bacteria</taxon>
        <taxon>Bacillati</taxon>
        <taxon>Actinomycetota</taxon>
        <taxon>Actinomycetes</taxon>
        <taxon>Streptosporangiales</taxon>
        <taxon>Thermomonosporaceae</taxon>
        <taxon>Thermostaphylospora</taxon>
    </lineage>
</organism>
<dbReference type="Proteomes" id="UP000217103">
    <property type="component" value="Unassembled WGS sequence"/>
</dbReference>
<dbReference type="Gene3D" id="3.20.180.10">
    <property type="entry name" value="PNP-oxidase-like"/>
    <property type="match status" value="1"/>
</dbReference>
<reference evidence="1 2" key="1">
    <citation type="submission" date="2016-10" db="EMBL/GenBank/DDBJ databases">
        <authorList>
            <person name="de Groot N.N."/>
        </authorList>
    </citation>
    <scope>NUCLEOTIDE SEQUENCE [LARGE SCALE GENOMIC DNA]</scope>
    <source>
        <strain evidence="1 2">DSM 43794</strain>
    </source>
</reference>
<keyword evidence="2" id="KW-1185">Reference proteome</keyword>